<dbReference type="Gene3D" id="3.10.590.10">
    <property type="entry name" value="ph1033 like domains"/>
    <property type="match status" value="1"/>
</dbReference>
<dbReference type="InterPro" id="IPR052181">
    <property type="entry name" value="5hmC_binding"/>
</dbReference>
<gene>
    <name evidence="2" type="ORF">SAMN05216325_10975</name>
</gene>
<reference evidence="2 3" key="1">
    <citation type="submission" date="2016-10" db="EMBL/GenBank/DDBJ databases">
        <authorList>
            <person name="de Groot N.N."/>
        </authorList>
    </citation>
    <scope>NUCLEOTIDE SEQUENCE [LARGE SCALE GENOMIC DNA]</scope>
    <source>
        <strain evidence="2 3">Nm22</strain>
    </source>
</reference>
<sequence>MKSEPYKFSIDDLAASPGQTTAWDGVRNYQARNFMWKQMCVGDQTFFYHSCCTDPGITGIAEISTPAYPDATQFDPQSRYYDPKASHENPRWYNVEITLKEKTRLLPIRELRQYQELSRMRVLQTGNRLSITPVDPYEWHFILHLLKV</sequence>
<dbReference type="EMBL" id="FOCP01000009">
    <property type="protein sequence ID" value="SEN17868.1"/>
    <property type="molecule type" value="Genomic_DNA"/>
</dbReference>
<dbReference type="AlphaFoldDB" id="A0A1H8EGH0"/>
<feature type="domain" description="EVE" evidence="1">
    <location>
        <begin position="1"/>
        <end position="144"/>
    </location>
</feature>
<name>A0A1H8EGH0_9PROT</name>
<dbReference type="SUPFAM" id="SSF88697">
    <property type="entry name" value="PUA domain-like"/>
    <property type="match status" value="1"/>
</dbReference>
<evidence type="ECO:0000259" key="1">
    <source>
        <dbReference type="Pfam" id="PF01878"/>
    </source>
</evidence>
<dbReference type="InterPro" id="IPR002740">
    <property type="entry name" value="EVE_domain"/>
</dbReference>
<dbReference type="STRING" id="917.SAMN05216326_10867"/>
<proteinExistence type="predicted"/>
<dbReference type="Proteomes" id="UP000199459">
    <property type="component" value="Unassembled WGS sequence"/>
</dbReference>
<dbReference type="InterPro" id="IPR047197">
    <property type="entry name" value="THYN1-like_EVE"/>
</dbReference>
<dbReference type="InterPro" id="IPR015947">
    <property type="entry name" value="PUA-like_sf"/>
</dbReference>
<evidence type="ECO:0000313" key="3">
    <source>
        <dbReference type="Proteomes" id="UP000199459"/>
    </source>
</evidence>
<evidence type="ECO:0000313" key="2">
    <source>
        <dbReference type="EMBL" id="SEN17868.1"/>
    </source>
</evidence>
<dbReference type="PANTHER" id="PTHR14087">
    <property type="entry name" value="THYMOCYTE NUCLEAR PROTEIN 1"/>
    <property type="match status" value="1"/>
</dbReference>
<protein>
    <submittedName>
        <fullName evidence="2">Predicted RNA-binding protein, contains PUA-like domain</fullName>
    </submittedName>
</protein>
<dbReference type="PANTHER" id="PTHR14087:SF7">
    <property type="entry name" value="THYMOCYTE NUCLEAR PROTEIN 1"/>
    <property type="match status" value="1"/>
</dbReference>
<organism evidence="2 3">
    <name type="scientific">Nitrosomonas marina</name>
    <dbReference type="NCBI Taxonomy" id="917"/>
    <lineage>
        <taxon>Bacteria</taxon>
        <taxon>Pseudomonadati</taxon>
        <taxon>Pseudomonadota</taxon>
        <taxon>Betaproteobacteria</taxon>
        <taxon>Nitrosomonadales</taxon>
        <taxon>Nitrosomonadaceae</taxon>
        <taxon>Nitrosomonas</taxon>
    </lineage>
</organism>
<dbReference type="Pfam" id="PF01878">
    <property type="entry name" value="EVE"/>
    <property type="match status" value="1"/>
</dbReference>
<dbReference type="CDD" id="cd21133">
    <property type="entry name" value="EVE"/>
    <property type="match status" value="1"/>
</dbReference>
<accession>A0A1H8EGH0</accession>